<dbReference type="RefSeq" id="WP_128698882.1">
    <property type="nucleotide sequence ID" value="NZ_CP019384.1"/>
</dbReference>
<sequence>MAAEALYKAIVQESGKMLADKITIADSFGARAKGLLGKIGLEDGRGLLIRPCSSIHMFFMKFPIDVLFLAKDGRIIKIVKGLKPWRLSGCWFGCHMVLELKEGVLDINEDFDKKHIKFVKI</sequence>
<organism evidence="1 2">
    <name type="scientific">Velamenicoccus archaeovorus</name>
    <dbReference type="NCBI Taxonomy" id="1930593"/>
    <lineage>
        <taxon>Bacteria</taxon>
        <taxon>Pseudomonadati</taxon>
        <taxon>Candidatus Omnitrophota</taxon>
        <taxon>Candidatus Velamenicoccus</taxon>
    </lineage>
</organism>
<keyword evidence="2" id="KW-1185">Reference proteome</keyword>
<protein>
    <recommendedName>
        <fullName evidence="3">DUF192 domain-containing protein</fullName>
    </recommendedName>
</protein>
<evidence type="ECO:0000313" key="2">
    <source>
        <dbReference type="Proteomes" id="UP000287243"/>
    </source>
</evidence>
<dbReference type="PANTHER" id="PTHR37953">
    <property type="entry name" value="UPF0127 PROTEIN MJ1496"/>
    <property type="match status" value="1"/>
</dbReference>
<proteinExistence type="predicted"/>
<dbReference type="InterPro" id="IPR003795">
    <property type="entry name" value="DUF192"/>
</dbReference>
<dbReference type="Proteomes" id="UP000287243">
    <property type="component" value="Chromosome"/>
</dbReference>
<evidence type="ECO:0008006" key="3">
    <source>
        <dbReference type="Google" id="ProtNLM"/>
    </source>
</evidence>
<reference evidence="1 2" key="1">
    <citation type="submission" date="2017-01" db="EMBL/GenBank/DDBJ databases">
        <title>First insights into the biology of 'candidatus Vampirococcus archaeovorus'.</title>
        <authorList>
            <person name="Kizina J."/>
            <person name="Jordan S."/>
            <person name="Stueber K."/>
            <person name="Reinhardt R."/>
            <person name="Harder J."/>
        </authorList>
    </citation>
    <scope>NUCLEOTIDE SEQUENCE [LARGE SCALE GENOMIC DNA]</scope>
    <source>
        <strain evidence="1 2">LiM</strain>
    </source>
</reference>
<name>A0A410P230_VELA1</name>
<dbReference type="InterPro" id="IPR038695">
    <property type="entry name" value="Saro_0823-like_sf"/>
</dbReference>
<gene>
    <name evidence="1" type="ORF">BU251_00075</name>
</gene>
<accession>A0A410P230</accession>
<dbReference type="PANTHER" id="PTHR37953:SF1">
    <property type="entry name" value="UPF0127 PROTEIN MJ1496"/>
    <property type="match status" value="1"/>
</dbReference>
<dbReference type="EMBL" id="CP019384">
    <property type="protein sequence ID" value="QAT16245.1"/>
    <property type="molecule type" value="Genomic_DNA"/>
</dbReference>
<dbReference type="AlphaFoldDB" id="A0A410P230"/>
<evidence type="ECO:0000313" key="1">
    <source>
        <dbReference type="EMBL" id="QAT16245.1"/>
    </source>
</evidence>
<dbReference type="Gene3D" id="2.60.120.1140">
    <property type="entry name" value="Protein of unknown function DUF192"/>
    <property type="match status" value="1"/>
</dbReference>
<dbReference type="Pfam" id="PF02643">
    <property type="entry name" value="DUF192"/>
    <property type="match status" value="1"/>
</dbReference>
<dbReference type="OrthoDB" id="9813379at2"/>
<dbReference type="KEGG" id="vai:BU251_00075"/>